<evidence type="ECO:0000259" key="6">
    <source>
        <dbReference type="Pfam" id="PF03151"/>
    </source>
</evidence>
<dbReference type="InterPro" id="IPR004853">
    <property type="entry name" value="Sugar_P_trans_dom"/>
</dbReference>
<accession>A0AAV9IE62</accession>
<protein>
    <recommendedName>
        <fullName evidence="6">Sugar phosphate transporter domain-containing protein</fullName>
    </recommendedName>
</protein>
<evidence type="ECO:0000256" key="4">
    <source>
        <dbReference type="ARBA" id="ARBA00023136"/>
    </source>
</evidence>
<organism evidence="7 8">
    <name type="scientific">Galdieria yellowstonensis</name>
    <dbReference type="NCBI Taxonomy" id="3028027"/>
    <lineage>
        <taxon>Eukaryota</taxon>
        <taxon>Rhodophyta</taxon>
        <taxon>Bangiophyceae</taxon>
        <taxon>Galdieriales</taxon>
        <taxon>Galdieriaceae</taxon>
        <taxon>Galdieria</taxon>
    </lineage>
</organism>
<comment type="caution">
    <text evidence="7">The sequence shown here is derived from an EMBL/GenBank/DDBJ whole genome shotgun (WGS) entry which is preliminary data.</text>
</comment>
<keyword evidence="3 5" id="KW-1133">Transmembrane helix</keyword>
<reference evidence="7 8" key="1">
    <citation type="submission" date="2022-07" db="EMBL/GenBank/DDBJ databases">
        <title>Genome-wide signatures of adaptation to extreme environments.</title>
        <authorList>
            <person name="Cho C.H."/>
            <person name="Yoon H.S."/>
        </authorList>
    </citation>
    <scope>NUCLEOTIDE SEQUENCE [LARGE SCALE GENOMIC DNA]</scope>
    <source>
        <strain evidence="7 8">108.79 E11</strain>
    </source>
</reference>
<evidence type="ECO:0000256" key="3">
    <source>
        <dbReference type="ARBA" id="ARBA00022989"/>
    </source>
</evidence>
<name>A0AAV9IE62_9RHOD</name>
<keyword evidence="4 5" id="KW-0472">Membrane</keyword>
<evidence type="ECO:0000313" key="7">
    <source>
        <dbReference type="EMBL" id="KAK4525765.1"/>
    </source>
</evidence>
<dbReference type="Proteomes" id="UP001300502">
    <property type="component" value="Unassembled WGS sequence"/>
</dbReference>
<feature type="transmembrane region" description="Helical" evidence="5">
    <location>
        <begin position="377"/>
        <end position="396"/>
    </location>
</feature>
<proteinExistence type="predicted"/>
<keyword evidence="2 5" id="KW-0812">Transmembrane</keyword>
<keyword evidence="8" id="KW-1185">Reference proteome</keyword>
<evidence type="ECO:0000256" key="1">
    <source>
        <dbReference type="ARBA" id="ARBA00004141"/>
    </source>
</evidence>
<feature type="transmembrane region" description="Helical" evidence="5">
    <location>
        <begin position="235"/>
        <end position="253"/>
    </location>
</feature>
<evidence type="ECO:0000313" key="8">
    <source>
        <dbReference type="Proteomes" id="UP001300502"/>
    </source>
</evidence>
<feature type="transmembrane region" description="Helical" evidence="5">
    <location>
        <begin position="274"/>
        <end position="294"/>
    </location>
</feature>
<feature type="transmembrane region" description="Helical" evidence="5">
    <location>
        <begin position="126"/>
        <end position="146"/>
    </location>
</feature>
<dbReference type="PANTHER" id="PTHR11132">
    <property type="entry name" value="SOLUTE CARRIER FAMILY 35"/>
    <property type="match status" value="1"/>
</dbReference>
<evidence type="ECO:0000256" key="2">
    <source>
        <dbReference type="ARBA" id="ARBA00022692"/>
    </source>
</evidence>
<feature type="transmembrane region" description="Helical" evidence="5">
    <location>
        <begin position="97"/>
        <end position="114"/>
    </location>
</feature>
<feature type="transmembrane region" description="Helical" evidence="5">
    <location>
        <begin position="314"/>
        <end position="332"/>
    </location>
</feature>
<dbReference type="AlphaFoldDB" id="A0AAV9IE62"/>
<dbReference type="GO" id="GO:0016020">
    <property type="term" value="C:membrane"/>
    <property type="evidence" value="ECO:0007669"/>
    <property type="project" value="UniProtKB-SubCell"/>
</dbReference>
<feature type="domain" description="Sugar phosphate transporter" evidence="6">
    <location>
        <begin position="95"/>
        <end position="390"/>
    </location>
</feature>
<dbReference type="SUPFAM" id="SSF103481">
    <property type="entry name" value="Multidrug resistance efflux transporter EmrE"/>
    <property type="match status" value="1"/>
</dbReference>
<dbReference type="EMBL" id="JANCYU010000033">
    <property type="protein sequence ID" value="KAK4525765.1"/>
    <property type="molecule type" value="Genomic_DNA"/>
</dbReference>
<dbReference type="Pfam" id="PF03151">
    <property type="entry name" value="TPT"/>
    <property type="match status" value="1"/>
</dbReference>
<comment type="subcellular location">
    <subcellularLocation>
        <location evidence="1">Membrane</location>
        <topology evidence="1">Multi-pass membrane protein</topology>
    </subcellularLocation>
</comment>
<dbReference type="InterPro" id="IPR037185">
    <property type="entry name" value="EmrE-like"/>
</dbReference>
<evidence type="ECO:0000256" key="5">
    <source>
        <dbReference type="SAM" id="Phobius"/>
    </source>
</evidence>
<gene>
    <name evidence="7" type="ORF">GAYE_SCF16G3674</name>
</gene>
<dbReference type="InterPro" id="IPR050186">
    <property type="entry name" value="TPT_transporter"/>
</dbReference>
<sequence length="401" mass="45047">MSRPCHPFLFLSSHLLCRSTNNNCIGRSKNTLRFCRKQLRRYCTCWTTRQRWIVPFPFSRYYYCLANTSVDDSAKKDSIEWKETATKTVSWKRQLKVASYFFLWYAFNIIYNISNKKLLNAFPFPWTVAWVQLAVGVVYVVPLWLLRIRKAPHIPMEEVRNLLPVAAAHTLGHIATVVSLGSVAISFTHVVKALEPFVNVMASALILRSVFPIPVYLSLLPVVGGVIMASVTELSFTWTGFLAAMLSNFAFTARNIFSKISMNNSQTSSSMSPANLFAVLTILSTLLLLPIALALEGPRLYPGWIAACHGSHTVAVELITWLLTSGLFFYLYNEVAFYALDSVHPITHSVGNTMKRVVIIITSLIVFKNPITYANAIGSAIAIGGVLLYSLTKYYYSQKIK</sequence>
<feature type="transmembrane region" description="Helical" evidence="5">
    <location>
        <begin position="210"/>
        <end position="229"/>
    </location>
</feature>